<organism evidence="1 2">
    <name type="scientific">Hydrogenophaga palleronii</name>
    <dbReference type="NCBI Taxonomy" id="65655"/>
    <lineage>
        <taxon>Bacteria</taxon>
        <taxon>Pseudomonadati</taxon>
        <taxon>Pseudomonadota</taxon>
        <taxon>Betaproteobacteria</taxon>
        <taxon>Burkholderiales</taxon>
        <taxon>Comamonadaceae</taxon>
        <taxon>Hydrogenophaga</taxon>
    </lineage>
</organism>
<evidence type="ECO:0000313" key="2">
    <source>
        <dbReference type="Proteomes" id="UP001265700"/>
    </source>
</evidence>
<dbReference type="Proteomes" id="UP001265700">
    <property type="component" value="Unassembled WGS sequence"/>
</dbReference>
<reference evidence="1 2" key="1">
    <citation type="submission" date="2023-07" db="EMBL/GenBank/DDBJ databases">
        <title>Sorghum-associated microbial communities from plants grown in Nebraska, USA.</title>
        <authorList>
            <person name="Schachtman D."/>
        </authorList>
    </citation>
    <scope>NUCLEOTIDE SEQUENCE [LARGE SCALE GENOMIC DNA]</scope>
    <source>
        <strain evidence="1 2">4249</strain>
    </source>
</reference>
<evidence type="ECO:0000313" key="1">
    <source>
        <dbReference type="EMBL" id="MDR7153190.1"/>
    </source>
</evidence>
<keyword evidence="2" id="KW-1185">Reference proteome</keyword>
<sequence length="174" mass="18932">MQRGEKIAIGVSVIALLVSVINTILTSPVIIELYSKPEISVVETNRELNGDTFRTMFIVKNEGSSTAKNVELVLNAHAKDIVQTMQGFTGEIIEKPNGPPLKTVTLKVNYLPPNGSFIVLLTGSKESLVSTAKAYNMENGSPSNLTIPNAVSIRSERTIGNVYNQSPWFQVNVN</sequence>
<gene>
    <name evidence="1" type="ORF">J2W49_005170</name>
</gene>
<protein>
    <recommendedName>
        <fullName evidence="3">CARDB domain-containing protein</fullName>
    </recommendedName>
</protein>
<dbReference type="EMBL" id="JAVDWU010000019">
    <property type="protein sequence ID" value="MDR7153190.1"/>
    <property type="molecule type" value="Genomic_DNA"/>
</dbReference>
<name>A0ABU1WV50_9BURK</name>
<dbReference type="RefSeq" id="WP_310322754.1">
    <property type="nucleotide sequence ID" value="NZ_JAVDWU010000019.1"/>
</dbReference>
<evidence type="ECO:0008006" key="3">
    <source>
        <dbReference type="Google" id="ProtNLM"/>
    </source>
</evidence>
<proteinExistence type="predicted"/>
<comment type="caution">
    <text evidence="1">The sequence shown here is derived from an EMBL/GenBank/DDBJ whole genome shotgun (WGS) entry which is preliminary data.</text>
</comment>
<accession>A0ABU1WV50</accession>